<dbReference type="OrthoDB" id="1436172at2759"/>
<comment type="caution">
    <text evidence="1">The sequence shown here is derived from an EMBL/GenBank/DDBJ whole genome shotgun (WGS) entry which is preliminary data.</text>
</comment>
<dbReference type="AlphaFoldDB" id="A0A371EBU5"/>
<evidence type="ECO:0000313" key="1">
    <source>
        <dbReference type="EMBL" id="RDX63500.1"/>
    </source>
</evidence>
<keyword evidence="2" id="KW-1185">Reference proteome</keyword>
<reference evidence="1" key="1">
    <citation type="submission" date="2018-05" db="EMBL/GenBank/DDBJ databases">
        <title>Draft genome of Mucuna pruriens seed.</title>
        <authorList>
            <person name="Nnadi N.E."/>
            <person name="Vos R."/>
            <person name="Hasami M.H."/>
            <person name="Devisetty U.K."/>
            <person name="Aguiy J.C."/>
        </authorList>
    </citation>
    <scope>NUCLEOTIDE SEQUENCE [LARGE SCALE GENOMIC DNA]</scope>
    <source>
        <strain evidence="1">JCA_2017</strain>
    </source>
</reference>
<dbReference type="EMBL" id="QJKJ01014862">
    <property type="protein sequence ID" value="RDX63500.1"/>
    <property type="molecule type" value="Genomic_DNA"/>
</dbReference>
<proteinExistence type="predicted"/>
<accession>A0A371EBU5</accession>
<dbReference type="Proteomes" id="UP000257109">
    <property type="component" value="Unassembled WGS sequence"/>
</dbReference>
<protein>
    <submittedName>
        <fullName evidence="1">Uncharacterized protein</fullName>
    </submittedName>
</protein>
<gene>
    <name evidence="1" type="ORF">CR513_58068</name>
</gene>
<organism evidence="1 2">
    <name type="scientific">Mucuna pruriens</name>
    <name type="common">Velvet bean</name>
    <name type="synonym">Dolichos pruriens</name>
    <dbReference type="NCBI Taxonomy" id="157652"/>
    <lineage>
        <taxon>Eukaryota</taxon>
        <taxon>Viridiplantae</taxon>
        <taxon>Streptophyta</taxon>
        <taxon>Embryophyta</taxon>
        <taxon>Tracheophyta</taxon>
        <taxon>Spermatophyta</taxon>
        <taxon>Magnoliopsida</taxon>
        <taxon>eudicotyledons</taxon>
        <taxon>Gunneridae</taxon>
        <taxon>Pentapetalae</taxon>
        <taxon>rosids</taxon>
        <taxon>fabids</taxon>
        <taxon>Fabales</taxon>
        <taxon>Fabaceae</taxon>
        <taxon>Papilionoideae</taxon>
        <taxon>50 kb inversion clade</taxon>
        <taxon>NPAAA clade</taxon>
        <taxon>indigoferoid/millettioid clade</taxon>
        <taxon>Phaseoleae</taxon>
        <taxon>Mucuna</taxon>
    </lineage>
</organism>
<sequence>MNSPILMLLKSNLHDGPAFFNCYHNFSMNLRNDRTSNAIKLYVKLSNDIVDELFGPIQIIFRIYYRVTKINYNFKALRSYQKEKTILVEANLRKSSIQVPKRLNHSEVISKIPKDWLLEEIVSEPKVYNTEIRDIIQKGSNIRLRMNRSTSLKINELHMIFRGQPAKHSIDSATINLNLRGKK</sequence>
<feature type="non-terminal residue" evidence="1">
    <location>
        <position position="1"/>
    </location>
</feature>
<name>A0A371EBU5_MUCPR</name>
<evidence type="ECO:0000313" key="2">
    <source>
        <dbReference type="Proteomes" id="UP000257109"/>
    </source>
</evidence>